<feature type="compositionally biased region" description="Pro residues" evidence="11">
    <location>
        <begin position="32"/>
        <end position="42"/>
    </location>
</feature>
<evidence type="ECO:0000256" key="11">
    <source>
        <dbReference type="SAM" id="MobiDB-lite"/>
    </source>
</evidence>
<evidence type="ECO:0000256" key="1">
    <source>
        <dbReference type="ARBA" id="ARBA00007472"/>
    </source>
</evidence>
<sequence length="462" mass="49083">MAAFLVRHRSFLLVPRNHVTRCGLARQYSTIPLPPPPPPPSSSPRSDPEPTKAPEAPPIALSSPAPSDLPPQLADDVPAPADDSAKTVNAAEPRPNSVHSSPPDDGTTASSTTASTAWSASSLDPDGKYKAQVAEWKDQLDKKSRELAENAYKGLSFLGLKVNEATGYREVELLKQAVKDREQDLTSRRQEARVAKVDYEEAVSTRATSQQSVNALLERKHSWTDSDVASFTSLVRSDHASRHAVTATSEQLKASEIAVDKAFTSLMQSILERYHEEQVWSDKIRSVSTWAGLIALAANLIVFVGAIAFVEPWKRRRMVEGLEERMSGMMSRVEGEISNLSSAVAKLDPAVAVAVPPVAAVEGVAPAPQPETVTAAQPDEPVLGQPSVPDEAASLSPIEQLSAAAPASTRQSEVLSWIVAQLGRVSPPTVERDLGAAGVAGAVAGAAVVGLASIAISAFRSR</sequence>
<comment type="similarity">
    <text evidence="1 10">Belongs to the SHE9 family.</text>
</comment>
<evidence type="ECO:0000256" key="3">
    <source>
        <dbReference type="ARBA" id="ARBA00022792"/>
    </source>
</evidence>
<evidence type="ECO:0000256" key="8">
    <source>
        <dbReference type="ARBA" id="ARBA00023136"/>
    </source>
</evidence>
<reference evidence="12 13" key="1">
    <citation type="submission" date="2023-08" db="EMBL/GenBank/DDBJ databases">
        <title>Annotated Genome Sequence of Vanrija albida AlHP1.</title>
        <authorList>
            <person name="Herzog R."/>
        </authorList>
    </citation>
    <scope>NUCLEOTIDE SEQUENCE [LARGE SCALE GENOMIC DNA]</scope>
    <source>
        <strain evidence="12 13">AlHP1</strain>
    </source>
</reference>
<keyword evidence="3 10" id="KW-0999">Mitochondrion inner membrane</keyword>
<organism evidence="12 13">
    <name type="scientific">Vanrija albida</name>
    <dbReference type="NCBI Taxonomy" id="181172"/>
    <lineage>
        <taxon>Eukaryota</taxon>
        <taxon>Fungi</taxon>
        <taxon>Dikarya</taxon>
        <taxon>Basidiomycota</taxon>
        <taxon>Agaricomycotina</taxon>
        <taxon>Tremellomycetes</taxon>
        <taxon>Trichosporonales</taxon>
        <taxon>Trichosporonaceae</taxon>
        <taxon>Vanrija</taxon>
    </lineage>
</organism>
<evidence type="ECO:0000313" key="13">
    <source>
        <dbReference type="Proteomes" id="UP001565368"/>
    </source>
</evidence>
<comment type="caution">
    <text evidence="12">The sequence shown here is derived from an EMBL/GenBank/DDBJ whole genome shotgun (WGS) entry which is preliminary data.</text>
</comment>
<accession>A0ABR3PX76</accession>
<comment type="subcellular location">
    <subcellularLocation>
        <location evidence="10">Mitochondrion inner membrane</location>
        <topology evidence="10">Multi-pass membrane protein</topology>
    </subcellularLocation>
</comment>
<evidence type="ECO:0000256" key="9">
    <source>
        <dbReference type="ARBA" id="ARBA00024807"/>
    </source>
</evidence>
<dbReference type="GeneID" id="95987500"/>
<keyword evidence="2 10" id="KW-0812">Transmembrane</keyword>
<feature type="region of interest" description="Disordered" evidence="11">
    <location>
        <begin position="28"/>
        <end position="127"/>
    </location>
</feature>
<comment type="function">
    <text evidence="9">Required for the maintenance of the structure of the mitochondrial inner membrane. Involved in mitochondrial morphology. Causes growth arrest when highly overexpressed.</text>
</comment>
<keyword evidence="7 10" id="KW-0496">Mitochondrion</keyword>
<feature type="transmembrane region" description="Helical" evidence="10">
    <location>
        <begin position="290"/>
        <end position="310"/>
    </location>
</feature>
<protein>
    <recommendedName>
        <fullName evidence="10">Sensitive to high expression protein 9, mitochondrial</fullName>
    </recommendedName>
</protein>
<dbReference type="PANTHER" id="PTHR31961:SF3">
    <property type="entry name" value="SENSITIVE TO HIGH EXPRESSION PROTEIN 9, MITOCHONDRIAL"/>
    <property type="match status" value="1"/>
</dbReference>
<evidence type="ECO:0000256" key="10">
    <source>
        <dbReference type="RuleBase" id="RU364128"/>
    </source>
</evidence>
<evidence type="ECO:0000256" key="6">
    <source>
        <dbReference type="ARBA" id="ARBA00023054"/>
    </source>
</evidence>
<feature type="compositionally biased region" description="Low complexity" evidence="11">
    <location>
        <begin position="58"/>
        <end position="82"/>
    </location>
</feature>
<dbReference type="InterPro" id="IPR008839">
    <property type="entry name" value="MDM33_fungi"/>
</dbReference>
<dbReference type="PANTHER" id="PTHR31961">
    <property type="entry name" value="SENSITIVE TO HIGH EXPRESSION PROTEIN 9, MITOCHONDRIAL"/>
    <property type="match status" value="1"/>
</dbReference>
<dbReference type="Pfam" id="PF05546">
    <property type="entry name" value="She9_MDM33"/>
    <property type="match status" value="1"/>
</dbReference>
<dbReference type="RefSeq" id="XP_069206988.1">
    <property type="nucleotide sequence ID" value="XM_069354917.1"/>
</dbReference>
<evidence type="ECO:0000256" key="5">
    <source>
        <dbReference type="ARBA" id="ARBA00022989"/>
    </source>
</evidence>
<evidence type="ECO:0000256" key="2">
    <source>
        <dbReference type="ARBA" id="ARBA00022692"/>
    </source>
</evidence>
<keyword evidence="4 10" id="KW-0809">Transit peptide</keyword>
<proteinExistence type="inferred from homology"/>
<feature type="compositionally biased region" description="Low complexity" evidence="11">
    <location>
        <begin position="107"/>
        <end position="122"/>
    </location>
</feature>
<keyword evidence="8 10" id="KW-0472">Membrane</keyword>
<dbReference type="EMBL" id="JBBXJM010000005">
    <property type="protein sequence ID" value="KAL1407044.1"/>
    <property type="molecule type" value="Genomic_DNA"/>
</dbReference>
<keyword evidence="5 10" id="KW-1133">Transmembrane helix</keyword>
<name>A0ABR3PX76_9TREE</name>
<comment type="subunit">
    <text evidence="10">Homooligomer.</text>
</comment>
<evidence type="ECO:0000256" key="7">
    <source>
        <dbReference type="ARBA" id="ARBA00023128"/>
    </source>
</evidence>
<keyword evidence="13" id="KW-1185">Reference proteome</keyword>
<gene>
    <name evidence="12" type="primary">SHE9</name>
    <name evidence="12" type="ORF">Q8F55_006457</name>
</gene>
<dbReference type="Proteomes" id="UP001565368">
    <property type="component" value="Unassembled WGS sequence"/>
</dbReference>
<keyword evidence="6" id="KW-0175">Coiled coil</keyword>
<evidence type="ECO:0000313" key="12">
    <source>
        <dbReference type="EMBL" id="KAL1407044.1"/>
    </source>
</evidence>
<feature type="transmembrane region" description="Helical" evidence="10">
    <location>
        <begin position="434"/>
        <end position="459"/>
    </location>
</feature>
<evidence type="ECO:0000256" key="4">
    <source>
        <dbReference type="ARBA" id="ARBA00022946"/>
    </source>
</evidence>